<proteinExistence type="predicted"/>
<dbReference type="RefSeq" id="WP_054874940.1">
    <property type="nucleotide sequence ID" value="NZ_LKET01000029.1"/>
</dbReference>
<dbReference type="PANTHER" id="PTHR47504">
    <property type="entry name" value="RIGHT ORIGIN-BINDING PROTEIN"/>
    <property type="match status" value="1"/>
</dbReference>
<evidence type="ECO:0000313" key="6">
    <source>
        <dbReference type="Proteomes" id="UP000050326"/>
    </source>
</evidence>
<gene>
    <name evidence="5" type="primary">tetD_1</name>
    <name evidence="5" type="ORF">OXPF_19060</name>
</gene>
<dbReference type="AlphaFoldDB" id="A0A0P8W817"/>
<evidence type="ECO:0000256" key="1">
    <source>
        <dbReference type="ARBA" id="ARBA00023015"/>
    </source>
</evidence>
<dbReference type="PRINTS" id="PR00032">
    <property type="entry name" value="HTHARAC"/>
</dbReference>
<evidence type="ECO:0000256" key="3">
    <source>
        <dbReference type="ARBA" id="ARBA00023163"/>
    </source>
</evidence>
<keyword evidence="2" id="KW-0238">DNA-binding</keyword>
<dbReference type="PROSITE" id="PS00041">
    <property type="entry name" value="HTH_ARAC_FAMILY_1"/>
    <property type="match status" value="1"/>
</dbReference>
<dbReference type="PROSITE" id="PS01124">
    <property type="entry name" value="HTH_ARAC_FAMILY_2"/>
    <property type="match status" value="1"/>
</dbReference>
<dbReference type="GO" id="GO:0043565">
    <property type="term" value="F:sequence-specific DNA binding"/>
    <property type="evidence" value="ECO:0007669"/>
    <property type="project" value="InterPro"/>
</dbReference>
<dbReference type="SUPFAM" id="SSF46689">
    <property type="entry name" value="Homeodomain-like"/>
    <property type="match status" value="2"/>
</dbReference>
<keyword evidence="1" id="KW-0805">Transcription regulation</keyword>
<dbReference type="Gene3D" id="1.10.10.60">
    <property type="entry name" value="Homeodomain-like"/>
    <property type="match status" value="2"/>
</dbReference>
<dbReference type="InterPro" id="IPR009057">
    <property type="entry name" value="Homeodomain-like_sf"/>
</dbReference>
<keyword evidence="6" id="KW-1185">Reference proteome</keyword>
<organism evidence="5 6">
    <name type="scientific">Oxobacter pfennigii</name>
    <dbReference type="NCBI Taxonomy" id="36849"/>
    <lineage>
        <taxon>Bacteria</taxon>
        <taxon>Bacillati</taxon>
        <taxon>Bacillota</taxon>
        <taxon>Clostridia</taxon>
        <taxon>Eubacteriales</taxon>
        <taxon>Clostridiaceae</taxon>
        <taxon>Oxobacter</taxon>
    </lineage>
</organism>
<evidence type="ECO:0000256" key="2">
    <source>
        <dbReference type="ARBA" id="ARBA00023125"/>
    </source>
</evidence>
<dbReference type="PANTHER" id="PTHR47504:SF5">
    <property type="entry name" value="RIGHT ORIGIN-BINDING PROTEIN"/>
    <property type="match status" value="1"/>
</dbReference>
<evidence type="ECO:0000259" key="4">
    <source>
        <dbReference type="PROSITE" id="PS01124"/>
    </source>
</evidence>
<feature type="domain" description="HTH araC/xylS-type" evidence="4">
    <location>
        <begin position="8"/>
        <end position="106"/>
    </location>
</feature>
<name>A0A0P8W817_9CLOT</name>
<dbReference type="SMART" id="SM00342">
    <property type="entry name" value="HTH_ARAC"/>
    <property type="match status" value="1"/>
</dbReference>
<dbReference type="Proteomes" id="UP000050326">
    <property type="component" value="Unassembled WGS sequence"/>
</dbReference>
<dbReference type="OrthoDB" id="45544at2"/>
<dbReference type="InterPro" id="IPR018062">
    <property type="entry name" value="HTH_AraC-typ_CS"/>
</dbReference>
<dbReference type="Pfam" id="PF12833">
    <property type="entry name" value="HTH_18"/>
    <property type="match status" value="1"/>
</dbReference>
<sequence>MEYATKIQKSINFIENNLCEKLKLSDIAKQSYFSEFYFHKLFRNVTGAPVMEYIRQRRLNEASNDLLRTDEKITDIAFKYQFSSEESFSRAFKRVFGLSPRKYRNMINENVHVLQKHSVKNTPVETIVSMAA</sequence>
<comment type="caution">
    <text evidence="5">The sequence shown here is derived from an EMBL/GenBank/DDBJ whole genome shotgun (WGS) entry which is preliminary data.</text>
</comment>
<accession>A0A0P8W817</accession>
<reference evidence="5 6" key="1">
    <citation type="submission" date="2015-09" db="EMBL/GenBank/DDBJ databases">
        <title>Genome sequence of Oxobacter pfennigii DSM 3222.</title>
        <authorList>
            <person name="Poehlein A."/>
            <person name="Bengelsdorf F.R."/>
            <person name="Schiel-Bengelsdorf B."/>
            <person name="Duerre P."/>
            <person name="Daniel R."/>
        </authorList>
    </citation>
    <scope>NUCLEOTIDE SEQUENCE [LARGE SCALE GENOMIC DNA]</scope>
    <source>
        <strain evidence="5 6">DSM 3222</strain>
    </source>
</reference>
<dbReference type="STRING" id="36849.OXPF_19060"/>
<evidence type="ECO:0000313" key="5">
    <source>
        <dbReference type="EMBL" id="KPU44820.1"/>
    </source>
</evidence>
<dbReference type="InterPro" id="IPR018060">
    <property type="entry name" value="HTH_AraC"/>
</dbReference>
<dbReference type="InterPro" id="IPR050959">
    <property type="entry name" value="MarA-like"/>
</dbReference>
<dbReference type="GO" id="GO:0003700">
    <property type="term" value="F:DNA-binding transcription factor activity"/>
    <property type="evidence" value="ECO:0007669"/>
    <property type="project" value="InterPro"/>
</dbReference>
<dbReference type="EMBL" id="LKET01000029">
    <property type="protein sequence ID" value="KPU44820.1"/>
    <property type="molecule type" value="Genomic_DNA"/>
</dbReference>
<keyword evidence="3" id="KW-0804">Transcription</keyword>
<dbReference type="InterPro" id="IPR020449">
    <property type="entry name" value="Tscrpt_reg_AraC-type_HTH"/>
</dbReference>
<protein>
    <submittedName>
        <fullName evidence="5">Transposon Tn10 TetD protein</fullName>
    </submittedName>
</protein>